<protein>
    <submittedName>
        <fullName evidence="1">Uncharacterized protein</fullName>
    </submittedName>
</protein>
<sequence length="91" mass="10283">MGAEDRSGEPGKGDRETKLFRGRLLWFNPNTRCGCIVRADGKGDCYIDPNAFFESLQFLREGEEVQFEIDARTHKAINLKAVKRQNLGCCS</sequence>
<gene>
    <name evidence="1" type="ORF">COV74_06470</name>
</gene>
<comment type="caution">
    <text evidence="1">The sequence shown here is derived from an EMBL/GenBank/DDBJ whole genome shotgun (WGS) entry which is preliminary data.</text>
</comment>
<dbReference type="SUPFAM" id="SSF50249">
    <property type="entry name" value="Nucleic acid-binding proteins"/>
    <property type="match status" value="1"/>
</dbReference>
<accession>A0A2H0LNQ1</accession>
<organism evidence="1 2">
    <name type="scientific">Candidatus Abzuiibacterium crystallinum</name>
    <dbReference type="NCBI Taxonomy" id="1974748"/>
    <lineage>
        <taxon>Bacteria</taxon>
        <taxon>Pseudomonadati</taxon>
        <taxon>Candidatus Omnitrophota</taxon>
        <taxon>Candidatus Abzuiibacterium</taxon>
    </lineage>
</organism>
<evidence type="ECO:0000313" key="2">
    <source>
        <dbReference type="Proteomes" id="UP000230859"/>
    </source>
</evidence>
<proteinExistence type="predicted"/>
<dbReference type="AlphaFoldDB" id="A0A2H0LNQ1"/>
<evidence type="ECO:0000313" key="1">
    <source>
        <dbReference type="EMBL" id="PIQ86007.1"/>
    </source>
</evidence>
<name>A0A2H0LNQ1_9BACT</name>
<dbReference type="EMBL" id="PCVY01000054">
    <property type="protein sequence ID" value="PIQ86007.1"/>
    <property type="molecule type" value="Genomic_DNA"/>
</dbReference>
<reference evidence="1 2" key="1">
    <citation type="submission" date="2017-09" db="EMBL/GenBank/DDBJ databases">
        <title>Depth-based differentiation of microbial function through sediment-hosted aquifers and enrichment of novel symbionts in the deep terrestrial subsurface.</title>
        <authorList>
            <person name="Probst A.J."/>
            <person name="Ladd B."/>
            <person name="Jarett J.K."/>
            <person name="Geller-Mcgrath D.E."/>
            <person name="Sieber C.M."/>
            <person name="Emerson J.B."/>
            <person name="Anantharaman K."/>
            <person name="Thomas B.C."/>
            <person name="Malmstrom R."/>
            <person name="Stieglmeier M."/>
            <person name="Klingl A."/>
            <person name="Woyke T."/>
            <person name="Ryan C.M."/>
            <person name="Banfield J.F."/>
        </authorList>
    </citation>
    <scope>NUCLEOTIDE SEQUENCE [LARGE SCALE GENOMIC DNA]</scope>
    <source>
        <strain evidence="1">CG11_big_fil_rev_8_21_14_0_20_45_26</strain>
    </source>
</reference>
<dbReference type="InterPro" id="IPR012340">
    <property type="entry name" value="NA-bd_OB-fold"/>
</dbReference>
<dbReference type="Gene3D" id="2.40.50.140">
    <property type="entry name" value="Nucleic acid-binding proteins"/>
    <property type="match status" value="1"/>
</dbReference>
<dbReference type="Proteomes" id="UP000230859">
    <property type="component" value="Unassembled WGS sequence"/>
</dbReference>